<protein>
    <recommendedName>
        <fullName evidence="6">BHLH domain-containing protein</fullName>
    </recommendedName>
</protein>
<dbReference type="OrthoDB" id="678327at2759"/>
<evidence type="ECO:0000259" key="6">
    <source>
        <dbReference type="PROSITE" id="PS50888"/>
    </source>
</evidence>
<evidence type="ECO:0000313" key="8">
    <source>
        <dbReference type="Proteomes" id="UP000824120"/>
    </source>
</evidence>
<organism evidence="7 8">
    <name type="scientific">Solanum commersonii</name>
    <name type="common">Commerson's wild potato</name>
    <name type="synonym">Commerson's nightshade</name>
    <dbReference type="NCBI Taxonomy" id="4109"/>
    <lineage>
        <taxon>Eukaryota</taxon>
        <taxon>Viridiplantae</taxon>
        <taxon>Streptophyta</taxon>
        <taxon>Embryophyta</taxon>
        <taxon>Tracheophyta</taxon>
        <taxon>Spermatophyta</taxon>
        <taxon>Magnoliopsida</taxon>
        <taxon>eudicotyledons</taxon>
        <taxon>Gunneridae</taxon>
        <taxon>Pentapetalae</taxon>
        <taxon>asterids</taxon>
        <taxon>lamiids</taxon>
        <taxon>Solanales</taxon>
        <taxon>Solanaceae</taxon>
        <taxon>Solanoideae</taxon>
        <taxon>Solaneae</taxon>
        <taxon>Solanum</taxon>
    </lineage>
</organism>
<dbReference type="CDD" id="cd18919">
    <property type="entry name" value="bHLH_AtBPE_like"/>
    <property type="match status" value="1"/>
</dbReference>
<dbReference type="InterPro" id="IPR011598">
    <property type="entry name" value="bHLH_dom"/>
</dbReference>
<dbReference type="Pfam" id="PF00010">
    <property type="entry name" value="HLH"/>
    <property type="match status" value="1"/>
</dbReference>
<dbReference type="GO" id="GO:0046983">
    <property type="term" value="F:protein dimerization activity"/>
    <property type="evidence" value="ECO:0007669"/>
    <property type="project" value="InterPro"/>
</dbReference>
<evidence type="ECO:0000256" key="4">
    <source>
        <dbReference type="ARBA" id="ARBA00023242"/>
    </source>
</evidence>
<feature type="compositionally biased region" description="Gly residues" evidence="5">
    <location>
        <begin position="73"/>
        <end position="88"/>
    </location>
</feature>
<evidence type="ECO:0000256" key="3">
    <source>
        <dbReference type="ARBA" id="ARBA00023163"/>
    </source>
</evidence>
<feature type="compositionally biased region" description="Polar residues" evidence="5">
    <location>
        <begin position="138"/>
        <end position="153"/>
    </location>
</feature>
<feature type="domain" description="BHLH" evidence="6">
    <location>
        <begin position="169"/>
        <end position="219"/>
    </location>
</feature>
<name>A0A9J6A1T0_SOLCO</name>
<dbReference type="GO" id="GO:0003700">
    <property type="term" value="F:DNA-binding transcription factor activity"/>
    <property type="evidence" value="ECO:0007669"/>
    <property type="project" value="TreeGrafter"/>
</dbReference>
<dbReference type="AlphaFoldDB" id="A0A9J6A1T0"/>
<accession>A0A9J6A1T0</accession>
<evidence type="ECO:0000256" key="2">
    <source>
        <dbReference type="ARBA" id="ARBA00023015"/>
    </source>
</evidence>
<dbReference type="Proteomes" id="UP000824120">
    <property type="component" value="Chromosome 3"/>
</dbReference>
<evidence type="ECO:0000313" key="7">
    <source>
        <dbReference type="EMBL" id="KAG5618258.1"/>
    </source>
</evidence>
<dbReference type="PROSITE" id="PS50888">
    <property type="entry name" value="BHLH"/>
    <property type="match status" value="1"/>
</dbReference>
<dbReference type="EMBL" id="JACXVP010000003">
    <property type="protein sequence ID" value="KAG5618258.1"/>
    <property type="molecule type" value="Genomic_DNA"/>
</dbReference>
<dbReference type="SMART" id="SM00353">
    <property type="entry name" value="HLH"/>
    <property type="match status" value="1"/>
</dbReference>
<feature type="region of interest" description="Disordered" evidence="5">
    <location>
        <begin position="122"/>
        <end position="159"/>
    </location>
</feature>
<comment type="caution">
    <text evidence="7">The sequence shown here is derived from an EMBL/GenBank/DDBJ whole genome shotgun (WGS) entry which is preliminary data.</text>
</comment>
<dbReference type="Gene3D" id="4.10.280.10">
    <property type="entry name" value="Helix-loop-helix DNA-binding domain"/>
    <property type="match status" value="1"/>
</dbReference>
<comment type="subcellular location">
    <subcellularLocation>
        <location evidence="1">Nucleus</location>
    </subcellularLocation>
</comment>
<dbReference type="SUPFAM" id="SSF47459">
    <property type="entry name" value="HLH, helix-loop-helix DNA-binding domain"/>
    <property type="match status" value="1"/>
</dbReference>
<sequence>MDPPIINEGSFSAANPFSYTLAEIWPFAAAANGGGNGELGGGGLGLRMSSFTGLLEAAANSINESTLTEQSGRSGGGGGAGGGGGGNVGVRKRDMNSEDDFSKFVSTSDANDLDGSVAKRLKASQSKEVNGASKIEAESSSQTANKGTEQSSKPEPPKDYIHVRARRGQATDSHSLAERARREKISERMKILQDLVPGCNKVIGKALVLDEIINYIQSLQRQVEFLSMKLEAVNSRMNHPIETYPSKDKPGRWNRIYVDLKHSMFQPSNFGVVENLCHPKTGPRSTRSFKHHDYEKLCDTSEECLTDLYATIFLDALSGPCEDSCISVWSILRPIAFLRKLLAPSTFDTTGMIFGTQAPREYAQSEWLHMQRTLVLDPAAVFHYRRSILKCVIIIISSRIVCIIIV</sequence>
<keyword evidence="2" id="KW-0805">Transcription regulation</keyword>
<keyword evidence="4" id="KW-0539">Nucleus</keyword>
<evidence type="ECO:0000256" key="1">
    <source>
        <dbReference type="ARBA" id="ARBA00004123"/>
    </source>
</evidence>
<dbReference type="GO" id="GO:0005634">
    <property type="term" value="C:nucleus"/>
    <property type="evidence" value="ECO:0007669"/>
    <property type="project" value="UniProtKB-SubCell"/>
</dbReference>
<dbReference type="FunFam" id="4.10.280.10:FF:000002">
    <property type="entry name" value="Basic helix-loop-helix transcription factor"/>
    <property type="match status" value="1"/>
</dbReference>
<dbReference type="InterPro" id="IPR036638">
    <property type="entry name" value="HLH_DNA-bd_sf"/>
</dbReference>
<gene>
    <name evidence="7" type="ORF">H5410_018082</name>
</gene>
<keyword evidence="8" id="KW-1185">Reference proteome</keyword>
<dbReference type="PANTHER" id="PTHR12565">
    <property type="entry name" value="STEROL REGULATORY ELEMENT-BINDING PROTEIN"/>
    <property type="match status" value="1"/>
</dbReference>
<keyword evidence="3" id="KW-0804">Transcription</keyword>
<evidence type="ECO:0000256" key="5">
    <source>
        <dbReference type="SAM" id="MobiDB-lite"/>
    </source>
</evidence>
<proteinExistence type="predicted"/>
<reference evidence="7 8" key="1">
    <citation type="submission" date="2020-09" db="EMBL/GenBank/DDBJ databases">
        <title>De no assembly of potato wild relative species, Solanum commersonii.</title>
        <authorList>
            <person name="Cho K."/>
        </authorList>
    </citation>
    <scope>NUCLEOTIDE SEQUENCE [LARGE SCALE GENOMIC DNA]</scope>
    <source>
        <strain evidence="7">LZ3.2</strain>
        <tissue evidence="7">Leaf</tissue>
    </source>
</reference>
<dbReference type="InterPro" id="IPR024097">
    <property type="entry name" value="bHLH_ZIP_TF"/>
</dbReference>
<dbReference type="PANTHER" id="PTHR12565:SF411">
    <property type="entry name" value="TRANSCRIPTION FACTOR BHLH79-LIKE ISOFORM X1"/>
    <property type="match status" value="1"/>
</dbReference>
<feature type="region of interest" description="Disordered" evidence="5">
    <location>
        <begin position="65"/>
        <end position="94"/>
    </location>
</feature>